<proteinExistence type="predicted"/>
<reference evidence="1 2" key="1">
    <citation type="journal article" date="2016" name="Sci. Rep.">
        <title>Metabolic traits of an uncultured archaeal lineage -MSBL1- from brine pools of the Red Sea.</title>
        <authorList>
            <person name="Mwirichia R."/>
            <person name="Alam I."/>
            <person name="Rashid M."/>
            <person name="Vinu M."/>
            <person name="Ba-Alawi W."/>
            <person name="Anthony Kamau A."/>
            <person name="Kamanda Ngugi D."/>
            <person name="Goker M."/>
            <person name="Klenk H.P."/>
            <person name="Bajic V."/>
            <person name="Stingl U."/>
        </authorList>
    </citation>
    <scope>NUCLEOTIDE SEQUENCE [LARGE SCALE GENOMIC DNA]</scope>
    <source>
        <strain evidence="1">SCGC-AAA833F18</strain>
    </source>
</reference>
<sequence>MRFRVRKGKDFKRLLLPSSTQKISQKQTNPGTLNFRCLAWDIQPSIREYLDQHVLEPRIIRELCERALILTAQPE</sequence>
<keyword evidence="2" id="KW-1185">Reference proteome</keyword>
<evidence type="ECO:0000313" key="1">
    <source>
        <dbReference type="EMBL" id="KXB09668.1"/>
    </source>
</evidence>
<accession>A0A133VTC0</accession>
<organism evidence="1 2">
    <name type="scientific">candidate division MSBL1 archaeon SCGC-AAA833F18</name>
    <dbReference type="NCBI Taxonomy" id="1698257"/>
    <lineage>
        <taxon>Archaea</taxon>
        <taxon>Methanobacteriati</taxon>
        <taxon>Methanobacteriota</taxon>
        <taxon>candidate division MSBL1</taxon>
    </lineage>
</organism>
<evidence type="ECO:0000313" key="2">
    <source>
        <dbReference type="Proteomes" id="UP000070399"/>
    </source>
</evidence>
<protein>
    <submittedName>
        <fullName evidence="1">Uncharacterized protein</fullName>
    </submittedName>
</protein>
<gene>
    <name evidence="1" type="ORF">AKJ35_00200</name>
</gene>
<dbReference type="EMBL" id="LHYO01000001">
    <property type="protein sequence ID" value="KXB09668.1"/>
    <property type="molecule type" value="Genomic_DNA"/>
</dbReference>
<name>A0A133VTC0_9EURY</name>
<dbReference type="AlphaFoldDB" id="A0A133VTC0"/>
<comment type="caution">
    <text evidence="1">The sequence shown here is derived from an EMBL/GenBank/DDBJ whole genome shotgun (WGS) entry which is preliminary data.</text>
</comment>
<dbReference type="Proteomes" id="UP000070399">
    <property type="component" value="Unassembled WGS sequence"/>
</dbReference>